<evidence type="ECO:0000313" key="4">
    <source>
        <dbReference type="Proteomes" id="UP000620124"/>
    </source>
</evidence>
<dbReference type="InterPro" id="IPR027079">
    <property type="entry name" value="Tfb1/GTF2H1"/>
</dbReference>
<dbReference type="GO" id="GO:0006289">
    <property type="term" value="P:nucleotide-excision repair"/>
    <property type="evidence" value="ECO:0007669"/>
    <property type="project" value="InterPro"/>
</dbReference>
<dbReference type="Proteomes" id="UP000620124">
    <property type="component" value="Unassembled WGS sequence"/>
</dbReference>
<dbReference type="Gene3D" id="6.10.140.1200">
    <property type="match status" value="1"/>
</dbReference>
<organism evidence="3 4">
    <name type="scientific">Mycena venus</name>
    <dbReference type="NCBI Taxonomy" id="2733690"/>
    <lineage>
        <taxon>Eukaryota</taxon>
        <taxon>Fungi</taxon>
        <taxon>Dikarya</taxon>
        <taxon>Basidiomycota</taxon>
        <taxon>Agaricomycotina</taxon>
        <taxon>Agaricomycetes</taxon>
        <taxon>Agaricomycetidae</taxon>
        <taxon>Agaricales</taxon>
        <taxon>Marasmiineae</taxon>
        <taxon>Mycenaceae</taxon>
        <taxon>Mycena</taxon>
    </lineage>
</organism>
<feature type="region of interest" description="Disordered" evidence="1">
    <location>
        <begin position="151"/>
        <end position="174"/>
    </location>
</feature>
<dbReference type="InterPro" id="IPR005607">
    <property type="entry name" value="BSD_dom"/>
</dbReference>
<feature type="domain" description="BSD" evidence="2">
    <location>
        <begin position="240"/>
        <end position="298"/>
    </location>
</feature>
<dbReference type="SUPFAM" id="SSF140383">
    <property type="entry name" value="BSD domain-like"/>
    <property type="match status" value="2"/>
</dbReference>
<proteinExistence type="predicted"/>
<dbReference type="OrthoDB" id="360521at2759"/>
<dbReference type="GO" id="GO:0006351">
    <property type="term" value="P:DNA-templated transcription"/>
    <property type="evidence" value="ECO:0007669"/>
    <property type="project" value="InterPro"/>
</dbReference>
<dbReference type="InterPro" id="IPR011993">
    <property type="entry name" value="PH-like_dom_sf"/>
</dbReference>
<keyword evidence="4" id="KW-1185">Reference proteome</keyword>
<reference evidence="3" key="1">
    <citation type="submission" date="2020-05" db="EMBL/GenBank/DDBJ databases">
        <title>Mycena genomes resolve the evolution of fungal bioluminescence.</title>
        <authorList>
            <person name="Tsai I.J."/>
        </authorList>
    </citation>
    <scope>NUCLEOTIDE SEQUENCE</scope>
    <source>
        <strain evidence="3">CCC161011</strain>
    </source>
</reference>
<evidence type="ECO:0000313" key="3">
    <source>
        <dbReference type="EMBL" id="KAF7361667.1"/>
    </source>
</evidence>
<name>A0A8H6YMC5_9AGAR</name>
<comment type="caution">
    <text evidence="3">The sequence shown here is derived from an EMBL/GenBank/DDBJ whole genome shotgun (WGS) entry which is preliminary data.</text>
</comment>
<dbReference type="Gene3D" id="1.10.3970.10">
    <property type="entry name" value="BSD domain"/>
    <property type="match status" value="1"/>
</dbReference>
<dbReference type="PROSITE" id="PS50858">
    <property type="entry name" value="BSD"/>
    <property type="match status" value="1"/>
</dbReference>
<gene>
    <name evidence="3" type="ORF">MVEN_00510100</name>
</gene>
<dbReference type="CDD" id="cd13229">
    <property type="entry name" value="PH_TFIIH"/>
    <property type="match status" value="1"/>
</dbReference>
<evidence type="ECO:0000259" key="2">
    <source>
        <dbReference type="PROSITE" id="PS50858"/>
    </source>
</evidence>
<feature type="compositionally biased region" description="Polar residues" evidence="1">
    <location>
        <begin position="151"/>
        <end position="169"/>
    </location>
</feature>
<evidence type="ECO:0000256" key="1">
    <source>
        <dbReference type="SAM" id="MobiDB-lite"/>
    </source>
</evidence>
<dbReference type="PANTHER" id="PTHR12856">
    <property type="entry name" value="TRANSCRIPTION INITIATION FACTOR IIH-RELATED"/>
    <property type="match status" value="1"/>
</dbReference>
<dbReference type="Gene3D" id="2.30.29.30">
    <property type="entry name" value="Pleckstrin-homology domain (PH domain)/Phosphotyrosine-binding domain (PTB)"/>
    <property type="match status" value="1"/>
</dbReference>
<sequence length="613" mass="68490">MPTSVCTAKASYKKLPGVLELNDTHLQWSQDGKGPSVRVAHSEVAGQWRLRRVYTFVLILLRKKPFFRAREGAAQVRLKVALNGDDTGHSFAFTSPKAHIEREKFKAELTVIVSRNRSAQDAAARAPAAPAKPPPVAKPVVAAPLQRPPLLSQTPSRAVSVSSNEQRNVTIIPGNDPATDVRLRKTILMSDPELGALHRELVAISGQLSEAEFWEGREHLLVSLAASENQAKGKPGQMVDPRPETVDGETKIVMTPQMIHDIFDEYPVIAKAHRENVPSKLSETEFWMRYFKSKLYYAHQASIRSTAVQHVVQDDPILDKYLEKIDDELEPRRQRNERVQLFVDLGATLEDHGETGNEKDVTMIAGRQRGALPLIRKFNEHSERLLNSALGEIPAAKRQKLTDENYGQIDIDDLHDSESSAGIVLEMQDRQRYFEGGISNTAPEAARKPMDVKTLIRNAKVNMDNWQTNLSQLKIEKQAGDTALLSMTKNVAARLDVKSRKNDIPEGLFRQMMICQTATNEFLRQFWSSMYPPAAEVQVVAVATPQQRAAKAAKMIGYLSKTQEKIDALVYMGPQNNVDPTRIEIQAMKPVLNAANRAIAFHRTKTSTTKPAR</sequence>
<accession>A0A8H6YMC5</accession>
<dbReference type="SMART" id="SM00751">
    <property type="entry name" value="BSD"/>
    <property type="match status" value="1"/>
</dbReference>
<dbReference type="AlphaFoldDB" id="A0A8H6YMC5"/>
<dbReference type="GO" id="GO:0000439">
    <property type="term" value="C:transcription factor TFIIH core complex"/>
    <property type="evidence" value="ECO:0007669"/>
    <property type="project" value="InterPro"/>
</dbReference>
<protein>
    <recommendedName>
        <fullName evidence="2">BSD domain-containing protein</fullName>
    </recommendedName>
</protein>
<dbReference type="EMBL" id="JACAZI010000004">
    <property type="protein sequence ID" value="KAF7361667.1"/>
    <property type="molecule type" value="Genomic_DNA"/>
</dbReference>
<dbReference type="Pfam" id="PF03909">
    <property type="entry name" value="BSD"/>
    <property type="match status" value="1"/>
</dbReference>
<dbReference type="InterPro" id="IPR035925">
    <property type="entry name" value="BSD_dom_sf"/>
</dbReference>